<dbReference type="InterPro" id="IPR001789">
    <property type="entry name" value="Sig_transdc_resp-reg_receiver"/>
</dbReference>
<evidence type="ECO:0000256" key="8">
    <source>
        <dbReference type="ARBA" id="ARBA00023012"/>
    </source>
</evidence>
<dbReference type="InterPro" id="IPR036097">
    <property type="entry name" value="HisK_dim/P_sf"/>
</dbReference>
<evidence type="ECO:0000256" key="5">
    <source>
        <dbReference type="ARBA" id="ARBA00022741"/>
    </source>
</evidence>
<dbReference type="FunFam" id="3.30.565.10:FF:000010">
    <property type="entry name" value="Sensor histidine kinase RcsC"/>
    <property type="match status" value="1"/>
</dbReference>
<dbReference type="InterPro" id="IPR036890">
    <property type="entry name" value="HATPase_C_sf"/>
</dbReference>
<dbReference type="InterPro" id="IPR005467">
    <property type="entry name" value="His_kinase_dom"/>
</dbReference>
<dbReference type="SMART" id="SM00387">
    <property type="entry name" value="HATPase_c"/>
    <property type="match status" value="1"/>
</dbReference>
<dbReference type="PANTHER" id="PTHR45339">
    <property type="entry name" value="HYBRID SIGNAL TRANSDUCTION HISTIDINE KINASE J"/>
    <property type="match status" value="1"/>
</dbReference>
<dbReference type="GO" id="GO:0000155">
    <property type="term" value="F:phosphorelay sensor kinase activity"/>
    <property type="evidence" value="ECO:0007669"/>
    <property type="project" value="InterPro"/>
</dbReference>
<dbReference type="CDD" id="cd16922">
    <property type="entry name" value="HATPase_EvgS-ArcB-TorS-like"/>
    <property type="match status" value="1"/>
</dbReference>
<dbReference type="Proteomes" id="UP000885986">
    <property type="component" value="Unassembled WGS sequence"/>
</dbReference>
<comment type="caution">
    <text evidence="15">The sequence shown here is derived from an EMBL/GenBank/DDBJ whole genome shotgun (WGS) entry which is preliminary data.</text>
</comment>
<comment type="subunit">
    <text evidence="9">At low DSF concentrations, interacts with RpfF.</text>
</comment>
<dbReference type="PROSITE" id="PS50109">
    <property type="entry name" value="HIS_KIN"/>
    <property type="match status" value="1"/>
</dbReference>
<evidence type="ECO:0000256" key="10">
    <source>
        <dbReference type="ARBA" id="ARBA00068150"/>
    </source>
</evidence>
<evidence type="ECO:0000256" key="3">
    <source>
        <dbReference type="ARBA" id="ARBA00022553"/>
    </source>
</evidence>
<accession>A0A7C2XUF6</accession>
<evidence type="ECO:0000256" key="4">
    <source>
        <dbReference type="ARBA" id="ARBA00022679"/>
    </source>
</evidence>
<dbReference type="GO" id="GO:0005524">
    <property type="term" value="F:ATP binding"/>
    <property type="evidence" value="ECO:0007669"/>
    <property type="project" value="UniProtKB-KW"/>
</dbReference>
<dbReference type="PRINTS" id="PR00344">
    <property type="entry name" value="BCTRLSENSOR"/>
</dbReference>
<dbReference type="CDD" id="cd17546">
    <property type="entry name" value="REC_hyHK_CKI1_RcsC-like"/>
    <property type="match status" value="1"/>
</dbReference>
<dbReference type="InterPro" id="IPR003661">
    <property type="entry name" value="HisK_dim/P_dom"/>
</dbReference>
<dbReference type="Gene3D" id="3.30.565.10">
    <property type="entry name" value="Histidine kinase-like ATPase, C-terminal domain"/>
    <property type="match status" value="1"/>
</dbReference>
<dbReference type="SMART" id="SM00448">
    <property type="entry name" value="REC"/>
    <property type="match status" value="1"/>
</dbReference>
<dbReference type="Pfam" id="PF02518">
    <property type="entry name" value="HATPase_c"/>
    <property type="match status" value="1"/>
</dbReference>
<gene>
    <name evidence="15" type="ORF">ENN98_00130</name>
</gene>
<keyword evidence="6" id="KW-0418">Kinase</keyword>
<proteinExistence type="predicted"/>
<dbReference type="EC" id="2.7.13.3" evidence="2"/>
<feature type="coiled-coil region" evidence="12">
    <location>
        <begin position="134"/>
        <end position="211"/>
    </location>
</feature>
<keyword evidence="12" id="KW-0175">Coiled coil</keyword>
<organism evidence="15">
    <name type="scientific">Desulfurivibrio alkaliphilus</name>
    <dbReference type="NCBI Taxonomy" id="427923"/>
    <lineage>
        <taxon>Bacteria</taxon>
        <taxon>Pseudomonadati</taxon>
        <taxon>Thermodesulfobacteriota</taxon>
        <taxon>Desulfobulbia</taxon>
        <taxon>Desulfobulbales</taxon>
        <taxon>Desulfobulbaceae</taxon>
        <taxon>Desulfurivibrio</taxon>
    </lineage>
</organism>
<dbReference type="AlphaFoldDB" id="A0A7C2XUF6"/>
<evidence type="ECO:0000256" key="2">
    <source>
        <dbReference type="ARBA" id="ARBA00012438"/>
    </source>
</evidence>
<keyword evidence="5" id="KW-0547">Nucleotide-binding</keyword>
<keyword evidence="7" id="KW-0067">ATP-binding</keyword>
<evidence type="ECO:0000256" key="7">
    <source>
        <dbReference type="ARBA" id="ARBA00022840"/>
    </source>
</evidence>
<keyword evidence="8" id="KW-0902">Two-component regulatory system</keyword>
<dbReference type="SUPFAM" id="SSF47384">
    <property type="entry name" value="Homodimeric domain of signal transducing histidine kinase"/>
    <property type="match status" value="1"/>
</dbReference>
<feature type="domain" description="Histidine kinase" evidence="13">
    <location>
        <begin position="211"/>
        <end position="435"/>
    </location>
</feature>
<name>A0A7C2XUF6_9BACT</name>
<feature type="domain" description="Response regulatory" evidence="14">
    <location>
        <begin position="461"/>
        <end position="591"/>
    </location>
</feature>
<dbReference type="SUPFAM" id="SSF52172">
    <property type="entry name" value="CheY-like"/>
    <property type="match status" value="1"/>
</dbReference>
<evidence type="ECO:0000256" key="11">
    <source>
        <dbReference type="PROSITE-ProRule" id="PRU00169"/>
    </source>
</evidence>
<evidence type="ECO:0000256" key="9">
    <source>
        <dbReference type="ARBA" id="ARBA00064003"/>
    </source>
</evidence>
<protein>
    <recommendedName>
        <fullName evidence="10">Sensory/regulatory protein RpfC</fullName>
        <ecNumber evidence="2">2.7.13.3</ecNumber>
    </recommendedName>
</protein>
<dbReference type="CDD" id="cd00082">
    <property type="entry name" value="HisKA"/>
    <property type="match status" value="1"/>
</dbReference>
<reference evidence="15" key="1">
    <citation type="journal article" date="2020" name="mSystems">
        <title>Genome- and Community-Level Interaction Insights into Carbon Utilization and Element Cycling Functions of Hydrothermarchaeota in Hydrothermal Sediment.</title>
        <authorList>
            <person name="Zhou Z."/>
            <person name="Liu Y."/>
            <person name="Xu W."/>
            <person name="Pan J."/>
            <person name="Luo Z.H."/>
            <person name="Li M."/>
        </authorList>
    </citation>
    <scope>NUCLEOTIDE SEQUENCE [LARGE SCALE GENOMIC DNA]</scope>
    <source>
        <strain evidence="15">SpSt-1224</strain>
    </source>
</reference>
<feature type="modified residue" description="4-aspartylphosphate" evidence="11">
    <location>
        <position position="510"/>
    </location>
</feature>
<evidence type="ECO:0000256" key="12">
    <source>
        <dbReference type="SAM" id="Coils"/>
    </source>
</evidence>
<evidence type="ECO:0000259" key="13">
    <source>
        <dbReference type="PROSITE" id="PS50109"/>
    </source>
</evidence>
<dbReference type="PANTHER" id="PTHR45339:SF1">
    <property type="entry name" value="HYBRID SIGNAL TRANSDUCTION HISTIDINE KINASE J"/>
    <property type="match status" value="1"/>
</dbReference>
<evidence type="ECO:0000259" key="14">
    <source>
        <dbReference type="PROSITE" id="PS50110"/>
    </source>
</evidence>
<dbReference type="InterPro" id="IPR011006">
    <property type="entry name" value="CheY-like_superfamily"/>
</dbReference>
<dbReference type="FunFam" id="1.10.287.130:FF:000002">
    <property type="entry name" value="Two-component osmosensing histidine kinase"/>
    <property type="match status" value="1"/>
</dbReference>
<dbReference type="Pfam" id="PF00072">
    <property type="entry name" value="Response_reg"/>
    <property type="match status" value="1"/>
</dbReference>
<evidence type="ECO:0000256" key="1">
    <source>
        <dbReference type="ARBA" id="ARBA00000085"/>
    </source>
</evidence>
<evidence type="ECO:0000256" key="6">
    <source>
        <dbReference type="ARBA" id="ARBA00022777"/>
    </source>
</evidence>
<keyword evidence="4" id="KW-0808">Transferase</keyword>
<dbReference type="InterPro" id="IPR003594">
    <property type="entry name" value="HATPase_dom"/>
</dbReference>
<dbReference type="SMART" id="SM00388">
    <property type="entry name" value="HisKA"/>
    <property type="match status" value="1"/>
</dbReference>
<dbReference type="InterPro" id="IPR004358">
    <property type="entry name" value="Sig_transdc_His_kin-like_C"/>
</dbReference>
<evidence type="ECO:0000313" key="15">
    <source>
        <dbReference type="EMBL" id="HET97118.1"/>
    </source>
</evidence>
<comment type="catalytic activity">
    <reaction evidence="1">
        <text>ATP + protein L-histidine = ADP + protein N-phospho-L-histidine.</text>
        <dbReference type="EC" id="2.7.13.3"/>
    </reaction>
</comment>
<dbReference type="PROSITE" id="PS50110">
    <property type="entry name" value="RESPONSE_REGULATORY"/>
    <property type="match status" value="1"/>
</dbReference>
<dbReference type="Pfam" id="PF00512">
    <property type="entry name" value="HisKA"/>
    <property type="match status" value="1"/>
</dbReference>
<dbReference type="SUPFAM" id="SSF55874">
    <property type="entry name" value="ATPase domain of HSP90 chaperone/DNA topoisomerase II/histidine kinase"/>
    <property type="match status" value="1"/>
</dbReference>
<dbReference type="EMBL" id="DSDS01000004">
    <property type="protein sequence ID" value="HET97118.1"/>
    <property type="molecule type" value="Genomic_DNA"/>
</dbReference>
<sequence length="595" mass="64900">MVDSGFDQIFADLIDELRPRELFLRALSDIVPGGGLLLLSPGGERLREGVVFELDSELEEELAAAVAAVAVPRQPSGPLPARRVAAGWLYAFAVPEFNAALFWWLPGKDDLGREPAGAALLVHALHYALRAEEREEEVAQEEQYRRQIEVLKRQHGELIEDNYRQYRINQEREQGYARNLEREIARQTAELREANARLEEISRHKSEFLANMSHELRTPMNAIIGFAELLADTPLNGEQDEYCRTIRQASASLLAQINDILDLAKIEAGKLELSPAPFNLDELLAGVTAIFALAVKAKGIDLSVHRDPDLPVQLLADSHRLHQVLLNLLGNAVKFTERGGVELRVERAGVGAAGGSLIPLRFVVRDSGIGIPASRLQAVFEKFTQADGSTTRRFGGTGLGLAISKQLVELMGGSIRVESREGLGSTFSFVISLAPAAQVAPDKAPRQPVPAATAPFPGGGRILLVEDNPVNRRLASLLIGKLGYAVVTAVDGVEGLKAMRENRFDLVLMDVQMPRMDGITATHRIRALENDPAARGQYVSLADRCSPLPIVGLTAHARKEDEESCYAAGMSAFLSKPIDRNKMAAILERLLAGQG</sequence>
<dbReference type="Gene3D" id="3.40.50.2300">
    <property type="match status" value="1"/>
</dbReference>
<keyword evidence="3 11" id="KW-0597">Phosphoprotein</keyword>
<dbReference type="Gene3D" id="1.10.287.130">
    <property type="match status" value="1"/>
</dbReference>